<keyword evidence="2" id="KW-1185">Reference proteome</keyword>
<dbReference type="AlphaFoldDB" id="A0A834SK19"/>
<accession>A0A834SK19</accession>
<dbReference type="EMBL" id="JAAIUW010000013">
    <property type="protein sequence ID" value="KAF7805051.1"/>
    <property type="molecule type" value="Genomic_DNA"/>
</dbReference>
<dbReference type="InterPro" id="IPR049152">
    <property type="entry name" value="EFR3-like_ARM"/>
</dbReference>
<name>A0A834SK19_9FABA</name>
<dbReference type="InterPro" id="IPR016024">
    <property type="entry name" value="ARM-type_fold"/>
</dbReference>
<dbReference type="PANTHER" id="PTHR46087">
    <property type="entry name" value="PUTATIVE, EXPRESSED-RELATED"/>
    <property type="match status" value="1"/>
</dbReference>
<evidence type="ECO:0000313" key="2">
    <source>
        <dbReference type="Proteomes" id="UP000634136"/>
    </source>
</evidence>
<dbReference type="Pfam" id="PF21052">
    <property type="entry name" value="EFR3_ARM"/>
    <property type="match status" value="1"/>
</dbReference>
<dbReference type="InterPro" id="IPR055296">
    <property type="entry name" value="SRL2-like"/>
</dbReference>
<evidence type="ECO:0000313" key="1">
    <source>
        <dbReference type="EMBL" id="KAF7805051.1"/>
    </source>
</evidence>
<organism evidence="1 2">
    <name type="scientific">Senna tora</name>
    <dbReference type="NCBI Taxonomy" id="362788"/>
    <lineage>
        <taxon>Eukaryota</taxon>
        <taxon>Viridiplantae</taxon>
        <taxon>Streptophyta</taxon>
        <taxon>Embryophyta</taxon>
        <taxon>Tracheophyta</taxon>
        <taxon>Spermatophyta</taxon>
        <taxon>Magnoliopsida</taxon>
        <taxon>eudicotyledons</taxon>
        <taxon>Gunneridae</taxon>
        <taxon>Pentapetalae</taxon>
        <taxon>rosids</taxon>
        <taxon>fabids</taxon>
        <taxon>Fabales</taxon>
        <taxon>Fabaceae</taxon>
        <taxon>Caesalpinioideae</taxon>
        <taxon>Cassia clade</taxon>
        <taxon>Senna</taxon>
    </lineage>
</organism>
<dbReference type="Proteomes" id="UP000634136">
    <property type="component" value="Unassembled WGS sequence"/>
</dbReference>
<dbReference type="SUPFAM" id="SSF48371">
    <property type="entry name" value="ARM repeat"/>
    <property type="match status" value="1"/>
</dbReference>
<dbReference type="OrthoDB" id="19232at2759"/>
<reference evidence="1" key="1">
    <citation type="submission" date="2020-09" db="EMBL/GenBank/DDBJ databases">
        <title>Genome-Enabled Discovery of Anthraquinone Biosynthesis in Senna tora.</title>
        <authorList>
            <person name="Kang S.-H."/>
            <person name="Pandey R.P."/>
            <person name="Lee C.-M."/>
            <person name="Sim J.-S."/>
            <person name="Jeong J.-T."/>
            <person name="Choi B.-S."/>
            <person name="Jung M."/>
            <person name="Ginzburg D."/>
            <person name="Zhao K."/>
            <person name="Won S.Y."/>
            <person name="Oh T.-J."/>
            <person name="Yu Y."/>
            <person name="Kim N.-H."/>
            <person name="Lee O.R."/>
            <person name="Lee T.-H."/>
            <person name="Bashyal P."/>
            <person name="Kim T.-S."/>
            <person name="Lee W.-H."/>
            <person name="Kawkins C."/>
            <person name="Kim C.-K."/>
            <person name="Kim J.S."/>
            <person name="Ahn B.O."/>
            <person name="Rhee S.Y."/>
            <person name="Sohng J.K."/>
        </authorList>
    </citation>
    <scope>NUCLEOTIDE SEQUENCE</scope>
    <source>
        <tissue evidence="1">Leaf</tissue>
    </source>
</reference>
<dbReference type="PANTHER" id="PTHR46087:SF11">
    <property type="entry name" value="PROTEIN SEMI-ROLLED LEAF 2"/>
    <property type="match status" value="1"/>
</dbReference>
<gene>
    <name evidence="1" type="ORF">G2W53_044162</name>
</gene>
<protein>
    <submittedName>
        <fullName evidence="1">Protein EFR3-like protein B</fullName>
    </submittedName>
</protein>
<sequence>MGFISQKIFPACGNMCVCCPALRSRSRQPVKRYRKLLADIFPKSPIAKYLEERCYKELRSEHIKLVNIVTEAFNKLLSICKVQIAYFAVNVLSVISELLGYSKHDDIRTLGCQTLTTFIYSQVDSTYTHNIEKLVRKVCVLSREHGETHGKRCLRAASLQCLSAMVWFMAEYSYIFADFDEIVHATLDNYERARNSEDADSRAESHHNWVNEVVRCEGRGGAVVSNENRSNCLIIQPRPELRDPSLLNREEIEKPEIWAQICIQRMVELAKESTTMRRVLDPMFVYFDAGQHWAPQHGLAIMVLSSMAYFTDNSGIFSLTTPGNQLLILASVIRHLDHKNVVHDPKLKTSVIQVATSLVMQIRSGRGLVEIGFVNDLCRHLRKSLQASSESVGEHELNLNIMLQNSIEDCLLEIAKAIIDARPLFDLMAITLENLPSGVAAKATIRSLIIFSRMIALALVCSHSQQAFPEALLVQLLTVMLHSDAEARVGAHQIFSILLFPSSFHPHECLDQQKKWHSHTATASASVTALLEKLRRGNDGTKTENDGYKERDIVVEDWKQGCSLKNSPNFYKLSSIIDKTIGSGSLTEQEPYVLKLSEDQMAQLLSSFWVQANLADNLPSNIQAIAHSFMLTLTALHIKLDNAPYMYSHRPMGYIVDGFNHKDKDNLVVRFFQLPLSLWNMLLDPSDGMLPPALQRSVIVLSASMLMFACKLYQIHELNDLFKSLLTSEIDPFLGISDDLQLYAKINVDAKEYGTAADDQLAMSILSELRNKICEYKHTIKDVLVHNLASLTKLEPDNLATQLEETFRPDEEFMFGPKSILDQNHKIMHSKESLSFDGDFLSNSAAEDDTISEASVSDMSRFIPKMPTSPSVPPCVISIGQLMESALEVAGQVAGTAVSTSPLPYNTMASQCEALGTCARKKLSNWLAYENHYSHAADKSLMAFPENGSSAFEKVTNGGEQTQVAVLTRDPWLAMKLPPASPFDNFLKAARSCAPT</sequence>
<comment type="caution">
    <text evidence="1">The sequence shown here is derived from an EMBL/GenBank/DDBJ whole genome shotgun (WGS) entry which is preliminary data.</text>
</comment>
<proteinExistence type="predicted"/>